<evidence type="ECO:0000256" key="1">
    <source>
        <dbReference type="SAM" id="MobiDB-lite"/>
    </source>
</evidence>
<dbReference type="Proteomes" id="UP001168990">
    <property type="component" value="Unassembled WGS sequence"/>
</dbReference>
<keyword evidence="3" id="KW-1185">Reference proteome</keyword>
<sequence length="183" mass="20966">MEKLLSNITVEIDALDLDSKVNISPKIPANETEKDSLIISTWISKLFKKSKNMSYNLRARLMRDDLLETLYDEADNGGDDSDADDNSGSDLEHDLDMEDCTTDDEDRCEDTVYAPPTKRQRQREEEQNALDDTPLCERISHLRRRSRGRPVEKLYGKGGKKGVNKFVWCLKKPLRHSGLLYTS</sequence>
<feature type="compositionally biased region" description="Acidic residues" evidence="1">
    <location>
        <begin position="73"/>
        <end position="108"/>
    </location>
</feature>
<dbReference type="AlphaFoldDB" id="A0AA39FHE3"/>
<evidence type="ECO:0000313" key="3">
    <source>
        <dbReference type="Proteomes" id="UP001168990"/>
    </source>
</evidence>
<proteinExistence type="predicted"/>
<evidence type="ECO:0000313" key="2">
    <source>
        <dbReference type="EMBL" id="KAK0169635.1"/>
    </source>
</evidence>
<gene>
    <name evidence="2" type="ORF">PV328_011777</name>
</gene>
<protein>
    <submittedName>
        <fullName evidence="2">Uncharacterized protein</fullName>
    </submittedName>
</protein>
<reference evidence="2" key="2">
    <citation type="submission" date="2023-03" db="EMBL/GenBank/DDBJ databases">
        <authorList>
            <person name="Inwood S.N."/>
            <person name="Skelly J.G."/>
            <person name="Guhlin J."/>
            <person name="Harrop T.W.R."/>
            <person name="Goldson S.G."/>
            <person name="Dearden P.K."/>
        </authorList>
    </citation>
    <scope>NUCLEOTIDE SEQUENCE</scope>
    <source>
        <strain evidence="2">Irish</strain>
        <tissue evidence="2">Whole body</tissue>
    </source>
</reference>
<reference evidence="2" key="1">
    <citation type="journal article" date="2023" name="bioRxiv">
        <title>Scaffold-level genome assemblies of two parasitoid biocontrol wasps reveal the parthenogenesis mechanism and an associated novel virus.</title>
        <authorList>
            <person name="Inwood S."/>
            <person name="Skelly J."/>
            <person name="Guhlin J."/>
            <person name="Harrop T."/>
            <person name="Goldson S."/>
            <person name="Dearden P."/>
        </authorList>
    </citation>
    <scope>NUCLEOTIDE SEQUENCE</scope>
    <source>
        <strain evidence="2">Irish</strain>
        <tissue evidence="2">Whole body</tissue>
    </source>
</reference>
<accession>A0AA39FHE3</accession>
<dbReference type="EMBL" id="JAQQBS010000038">
    <property type="protein sequence ID" value="KAK0169635.1"/>
    <property type="molecule type" value="Genomic_DNA"/>
</dbReference>
<organism evidence="2 3">
    <name type="scientific">Microctonus aethiopoides</name>
    <dbReference type="NCBI Taxonomy" id="144406"/>
    <lineage>
        <taxon>Eukaryota</taxon>
        <taxon>Metazoa</taxon>
        <taxon>Ecdysozoa</taxon>
        <taxon>Arthropoda</taxon>
        <taxon>Hexapoda</taxon>
        <taxon>Insecta</taxon>
        <taxon>Pterygota</taxon>
        <taxon>Neoptera</taxon>
        <taxon>Endopterygota</taxon>
        <taxon>Hymenoptera</taxon>
        <taxon>Apocrita</taxon>
        <taxon>Ichneumonoidea</taxon>
        <taxon>Braconidae</taxon>
        <taxon>Euphorinae</taxon>
        <taxon>Microctonus</taxon>
    </lineage>
</organism>
<name>A0AA39FHE3_9HYME</name>
<comment type="caution">
    <text evidence="2">The sequence shown here is derived from an EMBL/GenBank/DDBJ whole genome shotgun (WGS) entry which is preliminary data.</text>
</comment>
<feature type="region of interest" description="Disordered" evidence="1">
    <location>
        <begin position="73"/>
        <end position="135"/>
    </location>
</feature>